<dbReference type="Gene3D" id="1.10.357.10">
    <property type="entry name" value="Tetracycline Repressor, domain 2"/>
    <property type="match status" value="1"/>
</dbReference>
<dbReference type="Proteomes" id="UP000759298">
    <property type="component" value="Unassembled WGS sequence"/>
</dbReference>
<dbReference type="EMBL" id="JAHWXP010000004">
    <property type="protein sequence ID" value="MBY8338082.1"/>
    <property type="molecule type" value="Genomic_DNA"/>
</dbReference>
<reference evidence="4 5" key="1">
    <citation type="submission" date="2021-07" db="EMBL/GenBank/DDBJ databases">
        <title>Alteriqipengyuania abyssalis NZ-12B nov, sp.nov isolated from deep sea sponge in pacific ocean.</title>
        <authorList>
            <person name="Tareen S."/>
            <person name="Wink J."/>
        </authorList>
    </citation>
    <scope>NUCLEOTIDE SEQUENCE [LARGE SCALE GENOMIC DNA]</scope>
    <source>
        <strain evidence="4 5">NZ-12B</strain>
    </source>
</reference>
<name>A0ABS7PH92_9SPHN</name>
<keyword evidence="5" id="KW-1185">Reference proteome</keyword>
<evidence type="ECO:0000313" key="4">
    <source>
        <dbReference type="EMBL" id="MBY8338082.1"/>
    </source>
</evidence>
<dbReference type="InterPro" id="IPR009057">
    <property type="entry name" value="Homeodomain-like_sf"/>
</dbReference>
<gene>
    <name evidence="4" type="ORF">KYN89_13610</name>
</gene>
<feature type="domain" description="HTH tetR-type" evidence="3">
    <location>
        <begin position="8"/>
        <end position="68"/>
    </location>
</feature>
<dbReference type="PROSITE" id="PS50977">
    <property type="entry name" value="HTH_TETR_2"/>
    <property type="match status" value="1"/>
</dbReference>
<keyword evidence="1 2" id="KW-0238">DNA-binding</keyword>
<dbReference type="InterPro" id="IPR001647">
    <property type="entry name" value="HTH_TetR"/>
</dbReference>
<accession>A0ABS7PH92</accession>
<dbReference type="SUPFAM" id="SSF46689">
    <property type="entry name" value="Homeodomain-like"/>
    <property type="match status" value="1"/>
</dbReference>
<evidence type="ECO:0000259" key="3">
    <source>
        <dbReference type="PROSITE" id="PS50977"/>
    </source>
</evidence>
<comment type="caution">
    <text evidence="4">The sequence shown here is derived from an EMBL/GenBank/DDBJ whole genome shotgun (WGS) entry which is preliminary data.</text>
</comment>
<evidence type="ECO:0000313" key="5">
    <source>
        <dbReference type="Proteomes" id="UP000759298"/>
    </source>
</evidence>
<sequence>MEAMPAEGDREQQLLDAAQTLIREGRTLNISLGEVADRVGVSRSLLYVYFDGVPAIIDALFLQHLDRLAARILPELDSAEASYRERASAAYAAYLDYLIESGPILQLILRERHQDSPLGAESQRQFRRLLRRVAEDTRRALSLAPREAFVLLELTAGIPEALARLVRGGEIDREAAHATCRRLVTASVDGFAVAPTT</sequence>
<dbReference type="RefSeq" id="WP_222825604.1">
    <property type="nucleotide sequence ID" value="NZ_JAHWXP010000004.1"/>
</dbReference>
<organism evidence="4 5">
    <name type="scientific">Alteriqipengyuania abyssalis</name>
    <dbReference type="NCBI Taxonomy" id="2860200"/>
    <lineage>
        <taxon>Bacteria</taxon>
        <taxon>Pseudomonadati</taxon>
        <taxon>Pseudomonadota</taxon>
        <taxon>Alphaproteobacteria</taxon>
        <taxon>Sphingomonadales</taxon>
        <taxon>Erythrobacteraceae</taxon>
        <taxon>Alteriqipengyuania</taxon>
    </lineage>
</organism>
<protein>
    <submittedName>
        <fullName evidence="4">TetR/AcrR family transcriptional regulator</fullName>
    </submittedName>
</protein>
<evidence type="ECO:0000256" key="2">
    <source>
        <dbReference type="PROSITE-ProRule" id="PRU00335"/>
    </source>
</evidence>
<feature type="DNA-binding region" description="H-T-H motif" evidence="2">
    <location>
        <begin position="31"/>
        <end position="50"/>
    </location>
</feature>
<proteinExistence type="predicted"/>
<evidence type="ECO:0000256" key="1">
    <source>
        <dbReference type="ARBA" id="ARBA00023125"/>
    </source>
</evidence>